<organism evidence="1 2">
    <name type="scientific">Puccinia graminis f. sp. tritici</name>
    <dbReference type="NCBI Taxonomy" id="56615"/>
    <lineage>
        <taxon>Eukaryota</taxon>
        <taxon>Fungi</taxon>
        <taxon>Dikarya</taxon>
        <taxon>Basidiomycota</taxon>
        <taxon>Pucciniomycotina</taxon>
        <taxon>Pucciniomycetes</taxon>
        <taxon>Pucciniales</taxon>
        <taxon>Pucciniaceae</taxon>
        <taxon>Puccinia</taxon>
    </lineage>
</organism>
<dbReference type="AlphaFoldDB" id="A0A5B0SMY8"/>
<proteinExistence type="predicted"/>
<reference evidence="1 2" key="1">
    <citation type="submission" date="2019-05" db="EMBL/GenBank/DDBJ databases">
        <title>Emergence of the Ug99 lineage of the wheat stem rust pathogen through somatic hybridization.</title>
        <authorList>
            <person name="Li F."/>
            <person name="Upadhyaya N.M."/>
            <person name="Sperschneider J."/>
            <person name="Matny O."/>
            <person name="Nguyen-Phuc H."/>
            <person name="Mago R."/>
            <person name="Raley C."/>
            <person name="Miller M.E."/>
            <person name="Silverstein K.A.T."/>
            <person name="Henningsen E."/>
            <person name="Hirsch C.D."/>
            <person name="Visser B."/>
            <person name="Pretorius Z.A."/>
            <person name="Steffenson B.J."/>
            <person name="Schwessinger B."/>
            <person name="Dodds P.N."/>
            <person name="Figueroa M."/>
        </authorList>
    </citation>
    <scope>NUCLEOTIDE SEQUENCE [LARGE SCALE GENOMIC DNA]</scope>
    <source>
        <strain evidence="1 2">Ug99</strain>
    </source>
</reference>
<gene>
    <name evidence="1" type="ORF">PGTUg99_037713</name>
</gene>
<protein>
    <submittedName>
        <fullName evidence="1">Uncharacterized protein</fullName>
    </submittedName>
</protein>
<comment type="caution">
    <text evidence="1">The sequence shown here is derived from an EMBL/GenBank/DDBJ whole genome shotgun (WGS) entry which is preliminary data.</text>
</comment>
<name>A0A5B0SMY8_PUCGR</name>
<dbReference type="Proteomes" id="UP000325313">
    <property type="component" value="Unassembled WGS sequence"/>
</dbReference>
<dbReference type="EMBL" id="VDEP01000001">
    <property type="protein sequence ID" value="KAA1139312.1"/>
    <property type="molecule type" value="Genomic_DNA"/>
</dbReference>
<evidence type="ECO:0000313" key="2">
    <source>
        <dbReference type="Proteomes" id="UP000325313"/>
    </source>
</evidence>
<evidence type="ECO:0000313" key="1">
    <source>
        <dbReference type="EMBL" id="KAA1139312.1"/>
    </source>
</evidence>
<accession>A0A5B0SMY8</accession>
<sequence length="106" mass="11731">MPISLSQLLEFAPFNYGPHEKQANTSFLALQRPTELPPLAKLTSNPPPMLGRNGFIWRVHAYLELQGICHFCKKHCGNAAAACPGPINRSHINIPSAFQKLTKPLD</sequence>